<dbReference type="Pfam" id="PF06203">
    <property type="entry name" value="CCT"/>
    <property type="match status" value="1"/>
</dbReference>
<feature type="domain" description="CCT" evidence="5">
    <location>
        <begin position="209"/>
        <end position="251"/>
    </location>
</feature>
<evidence type="ECO:0000256" key="4">
    <source>
        <dbReference type="SAM" id="MobiDB-lite"/>
    </source>
</evidence>
<dbReference type="PANTHER" id="PTHR31319:SF110">
    <property type="entry name" value="CCT MOTIF FAMILY PROTEIN"/>
    <property type="match status" value="1"/>
</dbReference>
<dbReference type="Gramene" id="RZC48298">
    <property type="protein sequence ID" value="RZC48298"/>
    <property type="gene ID" value="C5167_041245"/>
</dbReference>
<dbReference type="PROSITE" id="PS51017">
    <property type="entry name" value="CCT"/>
    <property type="match status" value="1"/>
</dbReference>
<feature type="region of interest" description="Disordered" evidence="4">
    <location>
        <begin position="253"/>
        <end position="287"/>
    </location>
</feature>
<keyword evidence="2 3" id="KW-0539">Nucleus</keyword>
<dbReference type="PANTHER" id="PTHR31319">
    <property type="entry name" value="ZINC FINGER PROTEIN CONSTANS-LIKE 4"/>
    <property type="match status" value="1"/>
</dbReference>
<evidence type="ECO:0000313" key="7">
    <source>
        <dbReference type="Proteomes" id="UP000316621"/>
    </source>
</evidence>
<dbReference type="InterPro" id="IPR010402">
    <property type="entry name" value="CCT_domain"/>
</dbReference>
<evidence type="ECO:0000256" key="2">
    <source>
        <dbReference type="ARBA" id="ARBA00023242"/>
    </source>
</evidence>
<dbReference type="STRING" id="3469.A0A4Y7ILH0"/>
<dbReference type="GO" id="GO:0005634">
    <property type="term" value="C:nucleus"/>
    <property type="evidence" value="ECO:0007669"/>
    <property type="project" value="UniProtKB-SubCell"/>
</dbReference>
<keyword evidence="7" id="KW-1185">Reference proteome</keyword>
<dbReference type="AlphaFoldDB" id="A0A4Y7ILH0"/>
<proteinExistence type="predicted"/>
<sequence>MASNCLFSSDHIFSSEFSQIPPVSVSVEESLESSLMWNQQFILPSSEQNGYTSNDPIILPSNDLTFSSNFDGVLPFPEQLKISPMLDYVPEPILMTSNEFEVGFSDYSSTGNNSSQHQYQKTSEFFHFQQPDELSAYNDEELLFNKTYSENGFGPRFDHAAGYFGDHNIWEIHHNLQSNYNSASSFQSSSGSCSSVEEPKVRRYTKEERNDRILKYLKKKNQRNFNKTIKYVCRKTLADRRIRIRGRFARNNEYPEELSTTSTTKNNTNDHEEEDKYHHNHDPYFHNGTPETKLNIELEDEEWLREAVNNLMYLPIFD</sequence>
<accession>A0A4Y7ILH0</accession>
<protein>
    <recommendedName>
        <fullName evidence="5">CCT domain-containing protein</fullName>
    </recommendedName>
</protein>
<evidence type="ECO:0000256" key="1">
    <source>
        <dbReference type="ARBA" id="ARBA00004123"/>
    </source>
</evidence>
<dbReference type="EMBL" id="CM010715">
    <property type="protein sequence ID" value="RZC48298.1"/>
    <property type="molecule type" value="Genomic_DNA"/>
</dbReference>
<dbReference type="Proteomes" id="UP000316621">
    <property type="component" value="Chromosome 1"/>
</dbReference>
<comment type="subcellular location">
    <subcellularLocation>
        <location evidence="1 3">Nucleus</location>
    </subcellularLocation>
</comment>
<dbReference type="GO" id="GO:0009909">
    <property type="term" value="P:regulation of flower development"/>
    <property type="evidence" value="ECO:0007669"/>
    <property type="project" value="InterPro"/>
</dbReference>
<feature type="compositionally biased region" description="Basic and acidic residues" evidence="4">
    <location>
        <begin position="268"/>
        <end position="284"/>
    </location>
</feature>
<name>A0A4Y7ILH0_PAPSO</name>
<dbReference type="OrthoDB" id="153872at2759"/>
<organism evidence="6 7">
    <name type="scientific">Papaver somniferum</name>
    <name type="common">Opium poppy</name>
    <dbReference type="NCBI Taxonomy" id="3469"/>
    <lineage>
        <taxon>Eukaryota</taxon>
        <taxon>Viridiplantae</taxon>
        <taxon>Streptophyta</taxon>
        <taxon>Embryophyta</taxon>
        <taxon>Tracheophyta</taxon>
        <taxon>Spermatophyta</taxon>
        <taxon>Magnoliopsida</taxon>
        <taxon>Ranunculales</taxon>
        <taxon>Papaveraceae</taxon>
        <taxon>Papaveroideae</taxon>
        <taxon>Papaver</taxon>
    </lineage>
</organism>
<dbReference type="InterPro" id="IPR045281">
    <property type="entry name" value="CONSTANS-like"/>
</dbReference>
<evidence type="ECO:0000313" key="6">
    <source>
        <dbReference type="EMBL" id="RZC48298.1"/>
    </source>
</evidence>
<gene>
    <name evidence="6" type="ORF">C5167_041245</name>
</gene>
<evidence type="ECO:0000256" key="3">
    <source>
        <dbReference type="PROSITE-ProRule" id="PRU00357"/>
    </source>
</evidence>
<dbReference type="GO" id="GO:0003700">
    <property type="term" value="F:DNA-binding transcription factor activity"/>
    <property type="evidence" value="ECO:0007669"/>
    <property type="project" value="TreeGrafter"/>
</dbReference>
<reference evidence="6 7" key="1">
    <citation type="journal article" date="2018" name="Science">
        <title>The opium poppy genome and morphinan production.</title>
        <authorList>
            <person name="Guo L."/>
            <person name="Winzer T."/>
            <person name="Yang X."/>
            <person name="Li Y."/>
            <person name="Ning Z."/>
            <person name="He Z."/>
            <person name="Teodor R."/>
            <person name="Lu Y."/>
            <person name="Bowser T.A."/>
            <person name="Graham I.A."/>
            <person name="Ye K."/>
        </authorList>
    </citation>
    <scope>NUCLEOTIDE SEQUENCE [LARGE SCALE GENOMIC DNA]</scope>
    <source>
        <strain evidence="7">cv. HN1</strain>
        <tissue evidence="6">Leaves</tissue>
    </source>
</reference>
<evidence type="ECO:0000259" key="5">
    <source>
        <dbReference type="PROSITE" id="PS51017"/>
    </source>
</evidence>